<name>L7JWR5_TRAHO</name>
<dbReference type="AlphaFoldDB" id="L7JWR5"/>
<dbReference type="HOGENOM" id="CLU_700571_0_0_1"/>
<dbReference type="EMBL" id="JH993952">
    <property type="protein sequence ID" value="ELQ75506.1"/>
    <property type="molecule type" value="Genomic_DNA"/>
</dbReference>
<dbReference type="OrthoDB" id="2196308at2759"/>
<gene>
    <name evidence="2" type="ORF">THOM_1547</name>
</gene>
<dbReference type="InParanoid" id="L7JWR5"/>
<feature type="signal peptide" evidence="1">
    <location>
        <begin position="1"/>
        <end position="18"/>
    </location>
</feature>
<evidence type="ECO:0000313" key="3">
    <source>
        <dbReference type="Proteomes" id="UP000011185"/>
    </source>
</evidence>
<evidence type="ECO:0000313" key="2">
    <source>
        <dbReference type="EMBL" id="ELQ75506.1"/>
    </source>
</evidence>
<reference evidence="2 3" key="1">
    <citation type="journal article" date="2012" name="PLoS Pathog.">
        <title>The genome of the obligate intracellular parasite Trachipleistophora hominis: new insights into microsporidian genome dynamics and reductive evolution.</title>
        <authorList>
            <person name="Heinz E."/>
            <person name="Williams T.A."/>
            <person name="Nakjang S."/>
            <person name="Noel C.J."/>
            <person name="Swan D.C."/>
            <person name="Goldberg A.V."/>
            <person name="Harris S.R."/>
            <person name="Weinmaier T."/>
            <person name="Markert S."/>
            <person name="Becher D."/>
            <person name="Bernhardt J."/>
            <person name="Dagan T."/>
            <person name="Hacker C."/>
            <person name="Lucocq J.M."/>
            <person name="Schweder T."/>
            <person name="Rattei T."/>
            <person name="Hall N."/>
            <person name="Hirt R.P."/>
            <person name="Embley T.M."/>
        </authorList>
    </citation>
    <scope>NUCLEOTIDE SEQUENCE [LARGE SCALE GENOMIC DNA]</scope>
</reference>
<dbReference type="VEuPathDB" id="MicrosporidiaDB:THOM_1547"/>
<feature type="chain" id="PRO_5003979209" evidence="1">
    <location>
        <begin position="19"/>
        <end position="354"/>
    </location>
</feature>
<dbReference type="Proteomes" id="UP000011185">
    <property type="component" value="Unassembled WGS sequence"/>
</dbReference>
<proteinExistence type="predicted"/>
<protein>
    <submittedName>
        <fullName evidence="2">Uncharacterized protein</fullName>
    </submittedName>
</protein>
<keyword evidence="1" id="KW-0732">Signal</keyword>
<evidence type="ECO:0000256" key="1">
    <source>
        <dbReference type="SAM" id="SignalP"/>
    </source>
</evidence>
<dbReference type="OMA" id="IHNTSGF"/>
<sequence>MQHTLLLALLMPLYYTSDLPTLDDAHDDCCEADCFEPRGCNLKLGDALLSGENSRRYRAETAKCIWDKTRCEDTKEQVLPCIVRYSSTAQKCKQTEIDIYIKGVCCFLRANGCTPTQEVCELIRLMFAFFKGDVRRTTILLAHCIHNTSGFKYLTGADESAQVGAYISRGILQIRGKENYRLADQNGFFLRCPSRMAALDSMANEGALNVYAAVVKVDDQLTFIDSWVALNPLEVQGTNYQLPYFQKIIIGRLNVYLALCQTLGLPVYLGSTARLFLSFCEAYLRDACNRANSVIAFKTGASRHAHPYRNDCAPRYTPNAYSGTIIGCGTFECGTGYPRGRSASGCGRTPVSVY</sequence>
<keyword evidence="3" id="KW-1185">Reference proteome</keyword>
<accession>L7JWR5</accession>
<organism evidence="2 3">
    <name type="scientific">Trachipleistophora hominis</name>
    <name type="common">Microsporidian parasite</name>
    <dbReference type="NCBI Taxonomy" id="72359"/>
    <lineage>
        <taxon>Eukaryota</taxon>
        <taxon>Fungi</taxon>
        <taxon>Fungi incertae sedis</taxon>
        <taxon>Microsporidia</taxon>
        <taxon>Pleistophoridae</taxon>
        <taxon>Trachipleistophora</taxon>
    </lineage>
</organism>